<feature type="signal peptide" evidence="1">
    <location>
        <begin position="1"/>
        <end position="24"/>
    </location>
</feature>
<proteinExistence type="predicted"/>
<gene>
    <name evidence="2" type="ORF">U0035_03570</name>
</gene>
<name>A0ABZ0W7G2_9BACT</name>
<evidence type="ECO:0000256" key="1">
    <source>
        <dbReference type="SAM" id="SignalP"/>
    </source>
</evidence>
<dbReference type="EMBL" id="CP139960">
    <property type="protein sequence ID" value="WQD39228.1"/>
    <property type="molecule type" value="Genomic_DNA"/>
</dbReference>
<reference evidence="2 3" key="1">
    <citation type="submission" date="2023-12" db="EMBL/GenBank/DDBJ databases">
        <title>Genome sequencing and assembly of bacterial species from a model synthetic community.</title>
        <authorList>
            <person name="Hogle S.L."/>
        </authorList>
    </citation>
    <scope>NUCLEOTIDE SEQUENCE [LARGE SCALE GENOMIC DNA]</scope>
    <source>
        <strain evidence="2 3">HAMBI_3031</strain>
    </source>
</reference>
<dbReference type="Pfam" id="PF12875">
    <property type="entry name" value="DUF3826"/>
    <property type="match status" value="1"/>
</dbReference>
<organism evidence="2 3">
    <name type="scientific">Niabella yanshanensis</name>
    <dbReference type="NCBI Taxonomy" id="577386"/>
    <lineage>
        <taxon>Bacteria</taxon>
        <taxon>Pseudomonadati</taxon>
        <taxon>Bacteroidota</taxon>
        <taxon>Chitinophagia</taxon>
        <taxon>Chitinophagales</taxon>
        <taxon>Chitinophagaceae</taxon>
        <taxon>Niabella</taxon>
    </lineage>
</organism>
<evidence type="ECO:0000313" key="3">
    <source>
        <dbReference type="Proteomes" id="UP001325680"/>
    </source>
</evidence>
<dbReference type="InterPro" id="IPR024284">
    <property type="entry name" value="DUF3826"/>
</dbReference>
<feature type="chain" id="PRO_5047156611" evidence="1">
    <location>
        <begin position="25"/>
        <end position="221"/>
    </location>
</feature>
<dbReference type="Proteomes" id="UP001325680">
    <property type="component" value="Chromosome"/>
</dbReference>
<protein>
    <submittedName>
        <fullName evidence="2">DUF3826 domain-containing protein</fullName>
    </submittedName>
</protein>
<accession>A0ABZ0W7G2</accession>
<keyword evidence="3" id="KW-1185">Reference proteome</keyword>
<keyword evidence="1" id="KW-0732">Signal</keyword>
<dbReference type="RefSeq" id="WP_114792770.1">
    <property type="nucleotide sequence ID" value="NZ_CP139960.1"/>
</dbReference>
<sequence>MISLKKSISIIALSVAMASGRLYAQVPADNQELQKKATEWVNDLKLSDESKKQKVQAAIAQHLTEVRDWHNSHPVKDNPGGINPGTGNVLSNLDWEVIYCSQKPKAVHENLMNILKAELTPQQVEAILDQYTIGKVAFTLKGYEAIVPDLTDKEHTEILKNLKQAREQAIDYKSMKEISAIFEIYKTKCEQYLNSNGRSWKQLFKDYVNKRNAEKAAQNKK</sequence>
<evidence type="ECO:0000313" key="2">
    <source>
        <dbReference type="EMBL" id="WQD39228.1"/>
    </source>
</evidence>